<sequence length="439" mass="45830">MASEASSSAVWGHAVNLALHAAVSSPVLDNNFIDERNNNKNNNASGGGGGGKAFAFRATPSKVVVGHFPNNRFNPHHHHHLLSSASSAAAAACHELEPRVFNLPERHVVSCLALHRDTSHHSLRNWIAIGTQDQGCFVFPLESEKKGERYGDAPTPLDTSSTATVGVNVEVGENNNISSSEMFTLDYKWVAKSTGGSVLAAAFIPSTAQSPMLLALATAAATNATTATTAAGPTGGGVAAFSIHLSIWGVEGSARRQLLWKSTPLLDVALHDVQSLQCCPFHLGSSAAKQQPGSAAATTLALCTRRGGVSLWRVHISAAAPRAAAAVSPTSRASPMSPGATTSAAAAISLDVKQRVCASIPELKGAEFVSLAIPTPLHNKQQSTPTAAAATTSPQSEVVFALTTSPKEQTMLEVLPPHHFTYLTFHTGRSSNSTCLRVH</sequence>
<dbReference type="VEuPathDB" id="TriTrypDB:BSAL_57405"/>
<organism evidence="1 2">
    <name type="scientific">Bodo saltans</name>
    <name type="common">Flagellated protozoan</name>
    <dbReference type="NCBI Taxonomy" id="75058"/>
    <lineage>
        <taxon>Eukaryota</taxon>
        <taxon>Discoba</taxon>
        <taxon>Euglenozoa</taxon>
        <taxon>Kinetoplastea</taxon>
        <taxon>Metakinetoplastina</taxon>
        <taxon>Eubodonida</taxon>
        <taxon>Bodonidae</taxon>
        <taxon>Bodo</taxon>
    </lineage>
</organism>
<keyword evidence="2" id="KW-1185">Reference proteome</keyword>
<reference evidence="2" key="1">
    <citation type="submission" date="2015-09" db="EMBL/GenBank/DDBJ databases">
        <authorList>
            <consortium name="Pathogen Informatics"/>
        </authorList>
    </citation>
    <scope>NUCLEOTIDE SEQUENCE [LARGE SCALE GENOMIC DNA]</scope>
    <source>
        <strain evidence="2">Lake Konstanz</strain>
    </source>
</reference>
<dbReference type="AlphaFoldDB" id="A0A0S4IJR4"/>
<proteinExistence type="predicted"/>
<evidence type="ECO:0000313" key="1">
    <source>
        <dbReference type="EMBL" id="CUE91995.1"/>
    </source>
</evidence>
<accession>A0A0S4IJR4</accession>
<protein>
    <submittedName>
        <fullName evidence="1">Uncharacterized protein</fullName>
    </submittedName>
</protein>
<evidence type="ECO:0000313" key="2">
    <source>
        <dbReference type="Proteomes" id="UP000051952"/>
    </source>
</evidence>
<gene>
    <name evidence="1" type="ORF">BSAL_57405</name>
</gene>
<dbReference type="EMBL" id="CYKH01000212">
    <property type="protein sequence ID" value="CUE91995.1"/>
    <property type="molecule type" value="Genomic_DNA"/>
</dbReference>
<dbReference type="Proteomes" id="UP000051952">
    <property type="component" value="Unassembled WGS sequence"/>
</dbReference>
<name>A0A0S4IJR4_BODSA</name>